<evidence type="ECO:0000313" key="2">
    <source>
        <dbReference type="Proteomes" id="UP000198379"/>
    </source>
</evidence>
<organism evidence="1 2">
    <name type="scientific">Dokdonia pacifica</name>
    <dbReference type="NCBI Taxonomy" id="1627892"/>
    <lineage>
        <taxon>Bacteria</taxon>
        <taxon>Pseudomonadati</taxon>
        <taxon>Bacteroidota</taxon>
        <taxon>Flavobacteriia</taxon>
        <taxon>Flavobacteriales</taxon>
        <taxon>Flavobacteriaceae</taxon>
        <taxon>Dokdonia</taxon>
    </lineage>
</organism>
<reference evidence="1 2" key="1">
    <citation type="submission" date="2017-06" db="EMBL/GenBank/DDBJ databases">
        <authorList>
            <person name="Kim H.J."/>
            <person name="Triplett B.A."/>
        </authorList>
    </citation>
    <scope>NUCLEOTIDE SEQUENCE [LARGE SCALE GENOMIC DNA]</scope>
    <source>
        <strain evidence="1 2">DSM 25597</strain>
    </source>
</reference>
<sequence>MNYTTIKTTISEAKEQISYLKLIFNEDFMQL</sequence>
<dbReference type="AlphaFoldDB" id="A0A238YTL0"/>
<evidence type="ECO:0000313" key="1">
    <source>
        <dbReference type="EMBL" id="SNR74485.1"/>
    </source>
</evidence>
<name>A0A238YTL0_9FLAO</name>
<gene>
    <name evidence="1" type="ORF">SAMN06265376_102356</name>
</gene>
<dbReference type="Proteomes" id="UP000198379">
    <property type="component" value="Unassembled WGS sequence"/>
</dbReference>
<dbReference type="EMBL" id="FZNY01000002">
    <property type="protein sequence ID" value="SNR74485.1"/>
    <property type="molecule type" value="Genomic_DNA"/>
</dbReference>
<protein>
    <submittedName>
        <fullName evidence="1">Uncharacterized protein</fullName>
    </submittedName>
</protein>
<proteinExistence type="predicted"/>
<accession>A0A238YTL0</accession>
<keyword evidence="2" id="KW-1185">Reference proteome</keyword>